<comment type="subcellular location">
    <subcellularLocation>
        <location evidence="1">Cell membrane</location>
        <topology evidence="1">Multi-pass membrane protein</topology>
    </subcellularLocation>
</comment>
<evidence type="ECO:0000259" key="9">
    <source>
        <dbReference type="Pfam" id="PF12704"/>
    </source>
</evidence>
<dbReference type="GO" id="GO:0044874">
    <property type="term" value="P:lipoprotein localization to outer membrane"/>
    <property type="evidence" value="ECO:0007669"/>
    <property type="project" value="TreeGrafter"/>
</dbReference>
<evidence type="ECO:0000313" key="10">
    <source>
        <dbReference type="EMBL" id="MBI2875459.1"/>
    </source>
</evidence>
<dbReference type="InterPro" id="IPR025857">
    <property type="entry name" value="MacB_PCD"/>
</dbReference>
<feature type="non-terminal residue" evidence="10">
    <location>
        <position position="1"/>
    </location>
</feature>
<name>A0A932FXF9_UNCTE</name>
<dbReference type="InterPro" id="IPR051447">
    <property type="entry name" value="Lipoprotein-release_system"/>
</dbReference>
<dbReference type="AlphaFoldDB" id="A0A932FXF9"/>
<comment type="caution">
    <text evidence="10">The sequence shown here is derived from an EMBL/GenBank/DDBJ whole genome shotgun (WGS) entry which is preliminary data.</text>
</comment>
<evidence type="ECO:0000256" key="4">
    <source>
        <dbReference type="ARBA" id="ARBA00022692"/>
    </source>
</evidence>
<sequence>AFISLITWISIAGVMVGVMALIIVLAVMSGFEEDLRDKILGTNSHIVVIDSTASGVVDYGQLVKKVQKIGHVISAAPFIYNQVMLTSEAGVSGVVIRGVDPQSEGKVTNLVKNLKKGKIEHLEHSFGSDGKPLSAGEAEALTPEQDKAMIGTKGIILGKELAKNLGVLYGQEVTVVSPLGTVTALGMVPRMKRFKVVGIFDSGMFEYDASLAFISLKSAQRFFNMGDRVTGIEVRIDDIYRADKVAKEIQKAVGFPYWVRDWMQLNHNLFSALKLEKIAMFIILVLIVLVAAFNIISTLIMVVMEKNKDIAILKSMGATNRSIMRIFMLEGLVIGVVGTGIGCLGGWLACHLLDRYQFIKLPSDIYYLSTLPVKMEPWDIGAIAVAAIGISFLATFYPSWNAARMNPVEALRYE</sequence>
<evidence type="ECO:0000259" key="8">
    <source>
        <dbReference type="Pfam" id="PF02687"/>
    </source>
</evidence>
<organism evidence="10 11">
    <name type="scientific">Tectimicrobiota bacterium</name>
    <dbReference type="NCBI Taxonomy" id="2528274"/>
    <lineage>
        <taxon>Bacteria</taxon>
        <taxon>Pseudomonadati</taxon>
        <taxon>Nitrospinota/Tectimicrobiota group</taxon>
        <taxon>Candidatus Tectimicrobiota</taxon>
    </lineage>
</organism>
<feature type="domain" description="MacB-like periplasmic core" evidence="9">
    <location>
        <begin position="7"/>
        <end position="251"/>
    </location>
</feature>
<protein>
    <submittedName>
        <fullName evidence="10">ABC transporter permease</fullName>
    </submittedName>
</protein>
<keyword evidence="4 7" id="KW-0812">Transmembrane</keyword>
<evidence type="ECO:0000256" key="7">
    <source>
        <dbReference type="SAM" id="Phobius"/>
    </source>
</evidence>
<feature type="transmembrane region" description="Helical" evidence="7">
    <location>
        <begin position="6"/>
        <end position="28"/>
    </location>
</feature>
<accession>A0A932FXF9</accession>
<evidence type="ECO:0000256" key="6">
    <source>
        <dbReference type="ARBA" id="ARBA00023136"/>
    </source>
</evidence>
<keyword evidence="3" id="KW-1003">Cell membrane</keyword>
<evidence type="ECO:0000256" key="3">
    <source>
        <dbReference type="ARBA" id="ARBA00022475"/>
    </source>
</evidence>
<dbReference type="Pfam" id="PF12704">
    <property type="entry name" value="MacB_PCD"/>
    <property type="match status" value="1"/>
</dbReference>
<proteinExistence type="inferred from homology"/>
<gene>
    <name evidence="10" type="ORF">HYY20_01100</name>
</gene>
<dbReference type="Pfam" id="PF02687">
    <property type="entry name" value="FtsX"/>
    <property type="match status" value="1"/>
</dbReference>
<reference evidence="10" key="1">
    <citation type="submission" date="2020-07" db="EMBL/GenBank/DDBJ databases">
        <title>Huge and variable diversity of episymbiotic CPR bacteria and DPANN archaea in groundwater ecosystems.</title>
        <authorList>
            <person name="He C.Y."/>
            <person name="Keren R."/>
            <person name="Whittaker M."/>
            <person name="Farag I.F."/>
            <person name="Doudna J."/>
            <person name="Cate J.H.D."/>
            <person name="Banfield J.F."/>
        </authorList>
    </citation>
    <scope>NUCLEOTIDE SEQUENCE</scope>
    <source>
        <strain evidence="10">NC_groundwater_672_Ag_B-0.1um_62_36</strain>
    </source>
</reference>
<feature type="transmembrane region" description="Helical" evidence="7">
    <location>
        <begin position="278"/>
        <end position="304"/>
    </location>
</feature>
<dbReference type="EMBL" id="JACPRF010000032">
    <property type="protein sequence ID" value="MBI2875459.1"/>
    <property type="molecule type" value="Genomic_DNA"/>
</dbReference>
<feature type="domain" description="ABC3 transporter permease C-terminal" evidence="8">
    <location>
        <begin position="281"/>
        <end position="407"/>
    </location>
</feature>
<dbReference type="PANTHER" id="PTHR30489">
    <property type="entry name" value="LIPOPROTEIN-RELEASING SYSTEM TRANSMEMBRANE PROTEIN LOLE"/>
    <property type="match status" value="1"/>
</dbReference>
<dbReference type="InterPro" id="IPR003838">
    <property type="entry name" value="ABC3_permease_C"/>
</dbReference>
<feature type="transmembrane region" description="Helical" evidence="7">
    <location>
        <begin position="378"/>
        <end position="397"/>
    </location>
</feature>
<keyword evidence="5 7" id="KW-1133">Transmembrane helix</keyword>
<dbReference type="GO" id="GO:0098797">
    <property type="term" value="C:plasma membrane protein complex"/>
    <property type="evidence" value="ECO:0007669"/>
    <property type="project" value="TreeGrafter"/>
</dbReference>
<evidence type="ECO:0000256" key="5">
    <source>
        <dbReference type="ARBA" id="ARBA00022989"/>
    </source>
</evidence>
<comment type="similarity">
    <text evidence="2">Belongs to the ABC-4 integral membrane protein family. LolC/E subfamily.</text>
</comment>
<evidence type="ECO:0000256" key="1">
    <source>
        <dbReference type="ARBA" id="ARBA00004651"/>
    </source>
</evidence>
<keyword evidence="6 7" id="KW-0472">Membrane</keyword>
<dbReference type="PANTHER" id="PTHR30489:SF0">
    <property type="entry name" value="LIPOPROTEIN-RELEASING SYSTEM TRANSMEMBRANE PROTEIN LOLE"/>
    <property type="match status" value="1"/>
</dbReference>
<evidence type="ECO:0000313" key="11">
    <source>
        <dbReference type="Proteomes" id="UP000769766"/>
    </source>
</evidence>
<dbReference type="Proteomes" id="UP000769766">
    <property type="component" value="Unassembled WGS sequence"/>
</dbReference>
<evidence type="ECO:0000256" key="2">
    <source>
        <dbReference type="ARBA" id="ARBA00005236"/>
    </source>
</evidence>
<feature type="transmembrane region" description="Helical" evidence="7">
    <location>
        <begin position="325"/>
        <end position="348"/>
    </location>
</feature>